<dbReference type="AlphaFoldDB" id="A0AA38UDD2"/>
<sequence length="273" mass="30177">MANGPPTPPPTTDVEIQDEARMSDAAAPTSPFVESSDQPSEASSSIQPPPPPQSVQQQDSYQLIFPKIAELASQKQWLELIHVAEITEINAVNDRGMSRLYVIVPLILAYLIQNDIRIAKLVVERIPLEIRMNPLMRNLRSLTTAYSTGAYEQIFSKANTLLNVISQPDFQQPELAQVISIMIDSFLSSFRDRTFLLLSRAYTSLPLALAEMYFGLSANELLPVASRQGWEYDTSTQILKPASTIQPSLIIAPVASSLGNLQFVAQSVSQLEM</sequence>
<dbReference type="EMBL" id="MU806243">
    <property type="protein sequence ID" value="KAJ3837481.1"/>
    <property type="molecule type" value="Genomic_DNA"/>
</dbReference>
<feature type="compositionally biased region" description="Pro residues" evidence="1">
    <location>
        <begin position="1"/>
        <end position="11"/>
    </location>
</feature>
<gene>
    <name evidence="3" type="ORF">F5878DRAFT_563976</name>
</gene>
<organism evidence="3 4">
    <name type="scientific">Lentinula raphanica</name>
    <dbReference type="NCBI Taxonomy" id="153919"/>
    <lineage>
        <taxon>Eukaryota</taxon>
        <taxon>Fungi</taxon>
        <taxon>Dikarya</taxon>
        <taxon>Basidiomycota</taxon>
        <taxon>Agaricomycotina</taxon>
        <taxon>Agaricomycetes</taxon>
        <taxon>Agaricomycetidae</taxon>
        <taxon>Agaricales</taxon>
        <taxon>Marasmiineae</taxon>
        <taxon>Omphalotaceae</taxon>
        <taxon>Lentinula</taxon>
    </lineage>
</organism>
<feature type="domain" description="CSN8/PSMD8/EIF3K" evidence="2">
    <location>
        <begin position="106"/>
        <end position="243"/>
    </location>
</feature>
<protein>
    <submittedName>
        <fullName evidence="3">COP9 signalosome</fullName>
    </submittedName>
</protein>
<proteinExistence type="predicted"/>
<evidence type="ECO:0000313" key="3">
    <source>
        <dbReference type="EMBL" id="KAJ3837481.1"/>
    </source>
</evidence>
<evidence type="ECO:0000313" key="4">
    <source>
        <dbReference type="Proteomes" id="UP001163846"/>
    </source>
</evidence>
<comment type="caution">
    <text evidence="3">The sequence shown here is derived from an EMBL/GenBank/DDBJ whole genome shotgun (WGS) entry which is preliminary data.</text>
</comment>
<dbReference type="Pfam" id="PF10075">
    <property type="entry name" value="CSN8_PSD8_EIF3K"/>
    <property type="match status" value="1"/>
</dbReference>
<reference evidence="3" key="1">
    <citation type="submission" date="2022-08" db="EMBL/GenBank/DDBJ databases">
        <authorList>
            <consortium name="DOE Joint Genome Institute"/>
            <person name="Min B."/>
            <person name="Riley R."/>
            <person name="Sierra-Patev S."/>
            <person name="Naranjo-Ortiz M."/>
            <person name="Looney B."/>
            <person name="Konkel Z."/>
            <person name="Slot J.C."/>
            <person name="Sakamoto Y."/>
            <person name="Steenwyk J.L."/>
            <person name="Rokas A."/>
            <person name="Carro J."/>
            <person name="Camarero S."/>
            <person name="Ferreira P."/>
            <person name="Molpeceres G."/>
            <person name="Ruiz-Duenas F.J."/>
            <person name="Serrano A."/>
            <person name="Henrissat B."/>
            <person name="Drula E."/>
            <person name="Hughes K.W."/>
            <person name="Mata J.L."/>
            <person name="Ishikawa N.K."/>
            <person name="Vargas-Isla R."/>
            <person name="Ushijima S."/>
            <person name="Smith C.A."/>
            <person name="Ahrendt S."/>
            <person name="Andreopoulos W."/>
            <person name="He G."/>
            <person name="Labutti K."/>
            <person name="Lipzen A."/>
            <person name="Ng V."/>
            <person name="Sandor L."/>
            <person name="Barry K."/>
            <person name="Martinez A.T."/>
            <person name="Xiao Y."/>
            <person name="Gibbons J.G."/>
            <person name="Terashima K."/>
            <person name="Hibbett D.S."/>
            <person name="Grigoriev I.V."/>
        </authorList>
    </citation>
    <scope>NUCLEOTIDE SEQUENCE</scope>
    <source>
        <strain evidence="3">TFB9207</strain>
    </source>
</reference>
<feature type="region of interest" description="Disordered" evidence="1">
    <location>
        <begin position="1"/>
        <end position="58"/>
    </location>
</feature>
<keyword evidence="4" id="KW-1185">Reference proteome</keyword>
<dbReference type="Gene3D" id="1.25.40.990">
    <property type="match status" value="1"/>
</dbReference>
<name>A0AA38UDD2_9AGAR</name>
<feature type="compositionally biased region" description="Low complexity" evidence="1">
    <location>
        <begin position="35"/>
        <end position="46"/>
    </location>
</feature>
<dbReference type="Proteomes" id="UP001163846">
    <property type="component" value="Unassembled WGS sequence"/>
</dbReference>
<evidence type="ECO:0000256" key="1">
    <source>
        <dbReference type="SAM" id="MobiDB-lite"/>
    </source>
</evidence>
<dbReference type="InterPro" id="IPR033464">
    <property type="entry name" value="CSN8_PSD8_EIF3K"/>
</dbReference>
<accession>A0AA38UDD2</accession>
<evidence type="ECO:0000259" key="2">
    <source>
        <dbReference type="Pfam" id="PF10075"/>
    </source>
</evidence>